<dbReference type="RefSeq" id="WP_158595569.1">
    <property type="nucleotide sequence ID" value="NZ_DBEXGL010000033.1"/>
</dbReference>
<keyword evidence="1" id="KW-0472">Membrane</keyword>
<sequence length="55" mass="5881">MNCSDCPDRESCGCRPENCPRCRSGAPGCDGCLAVFLIALVIFFLLCIIGNPCLL</sequence>
<organism evidence="2 3">
    <name type="scientific">Anaerotruncus massiliensis</name>
    <name type="common">ex Togo et al. 2019</name>
    <dbReference type="NCBI Taxonomy" id="1673720"/>
    <lineage>
        <taxon>Bacteria</taxon>
        <taxon>Bacillati</taxon>
        <taxon>Bacillota</taxon>
        <taxon>Clostridia</taxon>
        <taxon>Eubacteriales</taxon>
        <taxon>Oscillospiraceae</taxon>
        <taxon>Anaerotruncus</taxon>
    </lineage>
</organism>
<feature type="transmembrane region" description="Helical" evidence="1">
    <location>
        <begin position="33"/>
        <end position="54"/>
    </location>
</feature>
<keyword evidence="1" id="KW-1133">Transmembrane helix</keyword>
<proteinExistence type="predicted"/>
<evidence type="ECO:0000313" key="2">
    <source>
        <dbReference type="EMBL" id="MBC3938055.1"/>
    </source>
</evidence>
<keyword evidence="3" id="KW-1185">Reference proteome</keyword>
<evidence type="ECO:0008006" key="4">
    <source>
        <dbReference type="Google" id="ProtNLM"/>
    </source>
</evidence>
<dbReference type="Proteomes" id="UP000602181">
    <property type="component" value="Unassembled WGS sequence"/>
</dbReference>
<comment type="caution">
    <text evidence="2">The sequence shown here is derived from an EMBL/GenBank/DDBJ whole genome shotgun (WGS) entry which is preliminary data.</text>
</comment>
<protein>
    <recommendedName>
        <fullName evidence="4">Sporulation protein YjcZ</fullName>
    </recommendedName>
</protein>
<evidence type="ECO:0000256" key="1">
    <source>
        <dbReference type="SAM" id="Phobius"/>
    </source>
</evidence>
<gene>
    <name evidence="2" type="ORF">H8R05_03955</name>
</gene>
<keyword evidence="1" id="KW-0812">Transmembrane</keyword>
<evidence type="ECO:0000313" key="3">
    <source>
        <dbReference type="Proteomes" id="UP000602181"/>
    </source>
</evidence>
<dbReference type="EMBL" id="JACOIH010000003">
    <property type="protein sequence ID" value="MBC3938055.1"/>
    <property type="molecule type" value="Genomic_DNA"/>
</dbReference>
<accession>A0ABR7AC89</accession>
<reference evidence="2 3" key="1">
    <citation type="submission" date="2020-08" db="EMBL/GenBank/DDBJ databases">
        <authorList>
            <person name="Liu C."/>
            <person name="Sun Q."/>
        </authorList>
    </citation>
    <scope>NUCLEOTIDE SEQUENCE [LARGE SCALE GENOMIC DNA]</scope>
    <source>
        <strain evidence="2 3">22A2-44</strain>
    </source>
</reference>
<name>A0ABR7AC89_9FIRM</name>